<dbReference type="InterPro" id="IPR005828">
    <property type="entry name" value="MFS_sugar_transport-like"/>
</dbReference>
<feature type="transmembrane region" description="Helical" evidence="7">
    <location>
        <begin position="49"/>
        <end position="74"/>
    </location>
</feature>
<evidence type="ECO:0000256" key="4">
    <source>
        <dbReference type="ARBA" id="ARBA00022692"/>
    </source>
</evidence>
<dbReference type="GO" id="GO:0016020">
    <property type="term" value="C:membrane"/>
    <property type="evidence" value="ECO:0007669"/>
    <property type="project" value="UniProtKB-SubCell"/>
</dbReference>
<keyword evidence="5 7" id="KW-1133">Transmembrane helix</keyword>
<feature type="transmembrane region" description="Helical" evidence="7">
    <location>
        <begin position="86"/>
        <end position="103"/>
    </location>
</feature>
<keyword evidence="10" id="KW-1185">Reference proteome</keyword>
<feature type="domain" description="Major facilitator superfamily (MFS) profile" evidence="8">
    <location>
        <begin position="49"/>
        <end position="524"/>
    </location>
</feature>
<dbReference type="InterPro" id="IPR011701">
    <property type="entry name" value="MFS"/>
</dbReference>
<dbReference type="OrthoDB" id="3936150at2759"/>
<comment type="caution">
    <text evidence="9">The sequence shown here is derived from an EMBL/GenBank/DDBJ whole genome shotgun (WGS) entry which is preliminary data.</text>
</comment>
<sequence length="528" mass="57916">MEENFKMSRSDEYDPLIANQEESSDVNPDAVPYEEALKETGYGRFHFKVLALCGWAVSSDAIEVLSVSFLLPAASCDLDIGSSDKGWLNAIVFIGMLLGGYFWGALADHQGRRSILMWSLTVNGIGVLASSVVQTFWAFLLCRFISGIGVGGSIPVIFSYFTEFQPKEKRGMMISALATFWMCGNIIAAGLAWAIIPRDIGYISSSFKFSSWRIFVATCAVPSLSSAFLFTLMPESPKFLLIAGKASQAIKVLTKVHDSNFSHRKSKEYKIKSLILATDTSKAEYLEQHNGNDVGCIAKLGTGCTVLKESTKQLFRPPLLKSTVLMLIVNFVLAFGYYGLWMWFPELFSRMKDGGSPCDQSNSNFINQTSKNETTCNYKDNWVYFSGFMTALSNLPGNILTIFLMDRIGRKQLLAMSMVLSGVSVFFIPLIHNKYENLGISCVFGAVSTVGWNALDVLSAELFPTSLRSTAFGIMSGIGRIAAILGNLTFGELIDVHCAIPMIIVAALLVFGGLSSIKLPNTTKTDIH</sequence>
<comment type="subcellular location">
    <subcellularLocation>
        <location evidence="1">Membrane</location>
        <topology evidence="1">Multi-pass membrane protein</topology>
    </subcellularLocation>
</comment>
<evidence type="ECO:0000259" key="8">
    <source>
        <dbReference type="PROSITE" id="PS50850"/>
    </source>
</evidence>
<evidence type="ECO:0000313" key="9">
    <source>
        <dbReference type="EMBL" id="VDI36514.1"/>
    </source>
</evidence>
<evidence type="ECO:0000313" key="10">
    <source>
        <dbReference type="Proteomes" id="UP000596742"/>
    </source>
</evidence>
<proteinExistence type="inferred from homology"/>
<keyword evidence="4 7" id="KW-0812">Transmembrane</keyword>
<feature type="transmembrane region" description="Helical" evidence="7">
    <location>
        <begin position="212"/>
        <end position="232"/>
    </location>
</feature>
<accession>A0A8B6EMQ7</accession>
<keyword evidence="3" id="KW-0813">Transport</keyword>
<dbReference type="Gene3D" id="1.20.1250.20">
    <property type="entry name" value="MFS general substrate transporter like domains"/>
    <property type="match status" value="1"/>
</dbReference>
<comment type="similarity">
    <text evidence="2">Belongs to the major facilitator superfamily.</text>
</comment>
<keyword evidence="6 7" id="KW-0472">Membrane</keyword>
<evidence type="ECO:0000256" key="5">
    <source>
        <dbReference type="ARBA" id="ARBA00022989"/>
    </source>
</evidence>
<evidence type="ECO:0000256" key="7">
    <source>
        <dbReference type="SAM" id="Phobius"/>
    </source>
</evidence>
<protein>
    <submittedName>
        <fullName evidence="9">MFS transporter, VNT family, synaptic vesicle glycoprotein 2</fullName>
    </submittedName>
</protein>
<feature type="transmembrane region" description="Helical" evidence="7">
    <location>
        <begin position="115"/>
        <end position="138"/>
    </location>
</feature>
<reference evidence="9" key="1">
    <citation type="submission" date="2018-11" db="EMBL/GenBank/DDBJ databases">
        <authorList>
            <person name="Alioto T."/>
            <person name="Alioto T."/>
        </authorList>
    </citation>
    <scope>NUCLEOTIDE SEQUENCE</scope>
</reference>
<dbReference type="Pfam" id="PF07690">
    <property type="entry name" value="MFS_1"/>
    <property type="match status" value="1"/>
</dbReference>
<feature type="transmembrane region" description="Helical" evidence="7">
    <location>
        <begin position="413"/>
        <end position="432"/>
    </location>
</feature>
<evidence type="ECO:0000256" key="6">
    <source>
        <dbReference type="ARBA" id="ARBA00023136"/>
    </source>
</evidence>
<dbReference type="InterPro" id="IPR005829">
    <property type="entry name" value="Sugar_transporter_CS"/>
</dbReference>
<dbReference type="FunFam" id="1.20.1250.20:FF:000232">
    <property type="entry name" value="Organic cation/carnitine transporter 7"/>
    <property type="match status" value="1"/>
</dbReference>
<dbReference type="PANTHER" id="PTHR23511:SF34">
    <property type="entry name" value="SYNAPTIC VESICLE GLYCOPROTEIN 2"/>
    <property type="match status" value="1"/>
</dbReference>
<dbReference type="AlphaFoldDB" id="A0A8B6EMQ7"/>
<dbReference type="InterPro" id="IPR020846">
    <property type="entry name" value="MFS_dom"/>
</dbReference>
<feature type="transmembrane region" description="Helical" evidence="7">
    <location>
        <begin position="174"/>
        <end position="196"/>
    </location>
</feature>
<dbReference type="PROSITE" id="PS00216">
    <property type="entry name" value="SUGAR_TRANSPORT_1"/>
    <property type="match status" value="1"/>
</dbReference>
<dbReference type="PROSITE" id="PS50850">
    <property type="entry name" value="MFS"/>
    <property type="match status" value="1"/>
</dbReference>
<dbReference type="Proteomes" id="UP000596742">
    <property type="component" value="Unassembled WGS sequence"/>
</dbReference>
<feature type="transmembrane region" description="Helical" evidence="7">
    <location>
        <begin position="324"/>
        <end position="344"/>
    </location>
</feature>
<feature type="transmembrane region" description="Helical" evidence="7">
    <location>
        <begin position="494"/>
        <end position="514"/>
    </location>
</feature>
<feature type="transmembrane region" description="Helical" evidence="7">
    <location>
        <begin position="144"/>
        <end position="162"/>
    </location>
</feature>
<dbReference type="EMBL" id="UYJE01005349">
    <property type="protein sequence ID" value="VDI36514.1"/>
    <property type="molecule type" value="Genomic_DNA"/>
</dbReference>
<feature type="transmembrane region" description="Helical" evidence="7">
    <location>
        <begin position="382"/>
        <end position="404"/>
    </location>
</feature>
<evidence type="ECO:0000256" key="3">
    <source>
        <dbReference type="ARBA" id="ARBA00022448"/>
    </source>
</evidence>
<evidence type="ECO:0000256" key="2">
    <source>
        <dbReference type="ARBA" id="ARBA00008335"/>
    </source>
</evidence>
<dbReference type="GO" id="GO:0022857">
    <property type="term" value="F:transmembrane transporter activity"/>
    <property type="evidence" value="ECO:0007669"/>
    <property type="project" value="InterPro"/>
</dbReference>
<dbReference type="Pfam" id="PF00083">
    <property type="entry name" value="Sugar_tr"/>
    <property type="match status" value="1"/>
</dbReference>
<evidence type="ECO:0000256" key="1">
    <source>
        <dbReference type="ARBA" id="ARBA00004141"/>
    </source>
</evidence>
<dbReference type="PROSITE" id="PS00217">
    <property type="entry name" value="SUGAR_TRANSPORT_2"/>
    <property type="match status" value="1"/>
</dbReference>
<name>A0A8B6EMQ7_MYTGA</name>
<dbReference type="InterPro" id="IPR036259">
    <property type="entry name" value="MFS_trans_sf"/>
</dbReference>
<gene>
    <name evidence="9" type="ORF">MGAL_10B003774</name>
</gene>
<dbReference type="PANTHER" id="PTHR23511">
    <property type="entry name" value="SYNAPTIC VESICLE GLYCOPROTEIN 2"/>
    <property type="match status" value="1"/>
</dbReference>
<dbReference type="SUPFAM" id="SSF103473">
    <property type="entry name" value="MFS general substrate transporter"/>
    <property type="match status" value="1"/>
</dbReference>
<organism evidence="9 10">
    <name type="scientific">Mytilus galloprovincialis</name>
    <name type="common">Mediterranean mussel</name>
    <dbReference type="NCBI Taxonomy" id="29158"/>
    <lineage>
        <taxon>Eukaryota</taxon>
        <taxon>Metazoa</taxon>
        <taxon>Spiralia</taxon>
        <taxon>Lophotrochozoa</taxon>
        <taxon>Mollusca</taxon>
        <taxon>Bivalvia</taxon>
        <taxon>Autobranchia</taxon>
        <taxon>Pteriomorphia</taxon>
        <taxon>Mytilida</taxon>
        <taxon>Mytiloidea</taxon>
        <taxon>Mytilidae</taxon>
        <taxon>Mytilinae</taxon>
        <taxon>Mytilus</taxon>
    </lineage>
</organism>